<sequence length="339" mass="36792">MKSLAFVLPLLILGMASCDKAKRAVHAAREKIEGSKDPELPSQPGGEVGSEFAGQVDSGAEGVRFRRDLAFPTSVEARVTDRATFHRTRKISNSALGTETLVLEGTFEIVGMFRREGSRLTLAIEKAGKVVDPKEAMEKAKAKATTGPPPPPGPVSLAGAKVEFQQTRQGWQLAPRKGPMDFNLKVLEQNLLPNLPGILVQHGLMPRRQWFSSSRRWSAGDTLVLEGDSLALLFDSGASGRITLTFEATEAMEGHPCGRFAVEGDVSIKNDTTLDGNASSGELTIQSGKVWCSLVHPLVLREEYKTVRTVTQGQGSGPKQKLQGEIDEMKSRQWKSLSE</sequence>
<evidence type="ECO:0000313" key="2">
    <source>
        <dbReference type="EMBL" id="MCW1884472.1"/>
    </source>
</evidence>
<feature type="compositionally biased region" description="Basic and acidic residues" evidence="1">
    <location>
        <begin position="322"/>
        <end position="331"/>
    </location>
</feature>
<dbReference type="PROSITE" id="PS51257">
    <property type="entry name" value="PROKAR_LIPOPROTEIN"/>
    <property type="match status" value="1"/>
</dbReference>
<feature type="compositionally biased region" description="Basic and acidic residues" evidence="1">
    <location>
        <begin position="29"/>
        <end position="39"/>
    </location>
</feature>
<accession>A0ABT3FLL0</accession>
<feature type="region of interest" description="Disordered" evidence="1">
    <location>
        <begin position="135"/>
        <end position="155"/>
    </location>
</feature>
<evidence type="ECO:0000313" key="3">
    <source>
        <dbReference type="Proteomes" id="UP001207930"/>
    </source>
</evidence>
<reference evidence="2 3" key="1">
    <citation type="submission" date="2022-10" db="EMBL/GenBank/DDBJ databases">
        <title>Luteolibacter flavescens strain MCCC 1K03193, whole genome shotgun sequencing project.</title>
        <authorList>
            <person name="Zhao G."/>
            <person name="Shen L."/>
        </authorList>
    </citation>
    <scope>NUCLEOTIDE SEQUENCE [LARGE SCALE GENOMIC DNA]</scope>
    <source>
        <strain evidence="2 3">MCCC 1K03193</strain>
    </source>
</reference>
<dbReference type="EMBL" id="JAPDDS010000003">
    <property type="protein sequence ID" value="MCW1884472.1"/>
    <property type="molecule type" value="Genomic_DNA"/>
</dbReference>
<gene>
    <name evidence="2" type="ORF">OKA04_06995</name>
</gene>
<protein>
    <submittedName>
        <fullName evidence="2">Uncharacterized protein</fullName>
    </submittedName>
</protein>
<comment type="caution">
    <text evidence="2">The sequence shown here is derived from an EMBL/GenBank/DDBJ whole genome shotgun (WGS) entry which is preliminary data.</text>
</comment>
<name>A0ABT3FLL0_9BACT</name>
<feature type="region of interest" description="Disordered" evidence="1">
    <location>
        <begin position="310"/>
        <end position="339"/>
    </location>
</feature>
<keyword evidence="3" id="KW-1185">Reference proteome</keyword>
<proteinExistence type="predicted"/>
<dbReference type="RefSeq" id="WP_264500432.1">
    <property type="nucleotide sequence ID" value="NZ_JAPDDS010000003.1"/>
</dbReference>
<evidence type="ECO:0000256" key="1">
    <source>
        <dbReference type="SAM" id="MobiDB-lite"/>
    </source>
</evidence>
<organism evidence="2 3">
    <name type="scientific">Luteolibacter flavescens</name>
    <dbReference type="NCBI Taxonomy" id="1859460"/>
    <lineage>
        <taxon>Bacteria</taxon>
        <taxon>Pseudomonadati</taxon>
        <taxon>Verrucomicrobiota</taxon>
        <taxon>Verrucomicrobiia</taxon>
        <taxon>Verrucomicrobiales</taxon>
        <taxon>Verrucomicrobiaceae</taxon>
        <taxon>Luteolibacter</taxon>
    </lineage>
</organism>
<dbReference type="Proteomes" id="UP001207930">
    <property type="component" value="Unassembled WGS sequence"/>
</dbReference>
<feature type="region of interest" description="Disordered" evidence="1">
    <location>
        <begin position="29"/>
        <end position="50"/>
    </location>
</feature>